<keyword evidence="2 4" id="KW-0560">Oxidoreductase</keyword>
<dbReference type="RefSeq" id="WP_254017056.1">
    <property type="nucleotide sequence ID" value="NZ_CAKXZT010000068.1"/>
</dbReference>
<gene>
    <name evidence="4" type="ORF">MES5069_160011</name>
</gene>
<dbReference type="PANTHER" id="PTHR30004:SF3">
    <property type="entry name" value="4-HYDROXYTHREONINE-4-PHOSPHATE DEHYDROGENASE 2-RELATED"/>
    <property type="match status" value="1"/>
</dbReference>
<dbReference type="Gene3D" id="3.40.718.10">
    <property type="entry name" value="Isopropylmalate Dehydrogenase"/>
    <property type="match status" value="1"/>
</dbReference>
<dbReference type="EC" id="1.1.1.262" evidence="4"/>
<evidence type="ECO:0000256" key="3">
    <source>
        <dbReference type="ARBA" id="ARBA00023027"/>
    </source>
</evidence>
<proteinExistence type="predicted"/>
<dbReference type="GO" id="GO:0050570">
    <property type="term" value="F:4-hydroxythreonine-4-phosphate dehydrogenase activity"/>
    <property type="evidence" value="ECO:0007669"/>
    <property type="project" value="UniProtKB-EC"/>
</dbReference>
<dbReference type="EMBL" id="CAKXZT010000068">
    <property type="protein sequence ID" value="CAH2396995.1"/>
    <property type="molecule type" value="Genomic_DNA"/>
</dbReference>
<name>A0ABN8JHI4_9HYPH</name>
<keyword evidence="5" id="KW-1185">Reference proteome</keyword>
<keyword evidence="1" id="KW-0479">Metal-binding</keyword>
<accession>A0ABN8JHI4</accession>
<dbReference type="InterPro" id="IPR005255">
    <property type="entry name" value="PdxA_fam"/>
</dbReference>
<reference evidence="4 5" key="1">
    <citation type="submission" date="2022-03" db="EMBL/GenBank/DDBJ databases">
        <authorList>
            <person name="Brunel B."/>
        </authorList>
    </citation>
    <scope>NUCLEOTIDE SEQUENCE [LARGE SCALE GENOMIC DNA]</scope>
    <source>
        <strain evidence="4">STM5069sample</strain>
    </source>
</reference>
<evidence type="ECO:0000313" key="5">
    <source>
        <dbReference type="Proteomes" id="UP001153050"/>
    </source>
</evidence>
<evidence type="ECO:0000313" key="4">
    <source>
        <dbReference type="EMBL" id="CAH2396995.1"/>
    </source>
</evidence>
<protein>
    <submittedName>
        <fullName evidence="4">4-hydroxythreonine-4-phosphate dehydrogenase 2</fullName>
        <ecNumber evidence="4">1.1.1.262</ecNumber>
    </submittedName>
</protein>
<comment type="caution">
    <text evidence="4">The sequence shown here is derived from an EMBL/GenBank/DDBJ whole genome shotgun (WGS) entry which is preliminary data.</text>
</comment>
<dbReference type="SUPFAM" id="SSF53659">
    <property type="entry name" value="Isocitrate/Isopropylmalate dehydrogenase-like"/>
    <property type="match status" value="1"/>
</dbReference>
<dbReference type="Proteomes" id="UP001153050">
    <property type="component" value="Unassembled WGS sequence"/>
</dbReference>
<evidence type="ECO:0000256" key="1">
    <source>
        <dbReference type="ARBA" id="ARBA00022723"/>
    </source>
</evidence>
<sequence length="334" mass="35611">MKARLALVVGDPAGIGPELVAKLLGNRGNLDKASVLLVADRGEVEEGMRVAGRRFDYSVTDKQPDRLANDGVVLWNFRGESKTPFERAKATAHGGAYSLDTLLKAIELTTCGVTEGVLFAPLNKSSMHQAGLKQEDESQWFADLLKVTGPHGELNVLDNLWTSRVTSHVALKDVAGLITRERVIEGIALAHSTLVNSGKVAPRIAVCGLNPHNGDGGSFGREEIDIIEPAIEEAKRLGYPAVGPFPADTIFLRAKEFDAIVTMYHDQGQIAMKLLGFSRGVTVHGGLPIPITTPAHGTAFDIYGHGEANVGAMQAAFDICVTMSAARRRGLAAA</sequence>
<keyword evidence="3" id="KW-0520">NAD</keyword>
<dbReference type="PANTHER" id="PTHR30004">
    <property type="entry name" value="4-HYDROXYTHREONINE-4-PHOSPHATE DEHYDROGENASE"/>
    <property type="match status" value="1"/>
</dbReference>
<dbReference type="Pfam" id="PF04166">
    <property type="entry name" value="PdxA"/>
    <property type="match status" value="1"/>
</dbReference>
<organism evidence="4 5">
    <name type="scientific">Mesorhizobium escarrei</name>
    <dbReference type="NCBI Taxonomy" id="666018"/>
    <lineage>
        <taxon>Bacteria</taxon>
        <taxon>Pseudomonadati</taxon>
        <taxon>Pseudomonadota</taxon>
        <taxon>Alphaproteobacteria</taxon>
        <taxon>Hyphomicrobiales</taxon>
        <taxon>Phyllobacteriaceae</taxon>
        <taxon>Mesorhizobium</taxon>
    </lineage>
</organism>
<evidence type="ECO:0000256" key="2">
    <source>
        <dbReference type="ARBA" id="ARBA00023002"/>
    </source>
</evidence>